<dbReference type="InterPro" id="IPR032789">
    <property type="entry name" value="T2SS-T3SS_pil_N"/>
</dbReference>
<proteinExistence type="inferred from homology"/>
<evidence type="ECO:0000256" key="2">
    <source>
        <dbReference type="SAM" id="MobiDB-lite"/>
    </source>
</evidence>
<dbReference type="Pfam" id="PF13629">
    <property type="entry name" value="T2SS-T3SS_pil_N"/>
    <property type="match status" value="1"/>
</dbReference>
<dbReference type="Pfam" id="PF00263">
    <property type="entry name" value="Secretin"/>
    <property type="match status" value="1"/>
</dbReference>
<dbReference type="InterPro" id="IPR050810">
    <property type="entry name" value="Bact_Secretion_Sys_Channel"/>
</dbReference>
<dbReference type="EMBL" id="NTFH01000003">
    <property type="protein sequence ID" value="PHQ16686.1"/>
    <property type="molecule type" value="Genomic_DNA"/>
</dbReference>
<dbReference type="GO" id="GO:0009306">
    <property type="term" value="P:protein secretion"/>
    <property type="evidence" value="ECO:0007669"/>
    <property type="project" value="InterPro"/>
</dbReference>
<dbReference type="GO" id="GO:0015627">
    <property type="term" value="C:type II protein secretion system complex"/>
    <property type="evidence" value="ECO:0007669"/>
    <property type="project" value="TreeGrafter"/>
</dbReference>
<dbReference type="PRINTS" id="PR00811">
    <property type="entry name" value="BCTERIALGSPD"/>
</dbReference>
<dbReference type="RefSeq" id="WP_099612938.1">
    <property type="nucleotide sequence ID" value="NZ_KZ319367.1"/>
</dbReference>
<reference evidence="5 6" key="1">
    <citation type="submission" date="2017-09" db="EMBL/GenBank/DDBJ databases">
        <title>The draft genome sequences of Marinobacter sp. PWS21.</title>
        <authorList>
            <person name="Cao J."/>
        </authorList>
    </citation>
    <scope>NUCLEOTIDE SEQUENCE [LARGE SCALE GENOMIC DNA]</scope>
    <source>
        <strain evidence="5 6">PWS21</strain>
    </source>
</reference>
<dbReference type="InterPro" id="IPR004846">
    <property type="entry name" value="T2SS/T3SS_dom"/>
</dbReference>
<feature type="domain" description="Pilus formation protein N-terminal" evidence="4">
    <location>
        <begin position="42"/>
        <end position="111"/>
    </location>
</feature>
<evidence type="ECO:0000313" key="5">
    <source>
        <dbReference type="EMBL" id="PHQ16686.1"/>
    </source>
</evidence>
<keyword evidence="6" id="KW-1185">Reference proteome</keyword>
<evidence type="ECO:0000256" key="1">
    <source>
        <dbReference type="RuleBase" id="RU004003"/>
    </source>
</evidence>
<accession>A0A2G1UQB6</accession>
<organism evidence="5 6">
    <name type="scientific">Marinobacter profundi</name>
    <dbReference type="NCBI Taxonomy" id="2666256"/>
    <lineage>
        <taxon>Bacteria</taxon>
        <taxon>Pseudomonadati</taxon>
        <taxon>Pseudomonadota</taxon>
        <taxon>Gammaproteobacteria</taxon>
        <taxon>Pseudomonadales</taxon>
        <taxon>Marinobacteraceae</taxon>
        <taxon>Marinobacter</taxon>
    </lineage>
</organism>
<comment type="caution">
    <text evidence="5">The sequence shown here is derived from an EMBL/GenBank/DDBJ whole genome shotgun (WGS) entry which is preliminary data.</text>
</comment>
<dbReference type="PANTHER" id="PTHR30332">
    <property type="entry name" value="PROBABLE GENERAL SECRETION PATHWAY PROTEIN D"/>
    <property type="match status" value="1"/>
</dbReference>
<sequence>MTITAHKASLQGYLIGLALLCVIAIPTGATAQVMLASGMDRQVVEVALNQSQILYIEQPVAKISVGNPEIADILILRSRQLYVVGKKLGSTNVTLWDSNNQVVSAVGIEVTHDLESLKSKLHQILPGEEIEVRSSQGAIILSGEVSSAARMASALDLARSFQGGEEPGAVLNMMQVGGAQQVMLEVQVAEVSRDFLKRIGAKFEAINANSLLTIGAGNNGTALAPSGLLLPGGGTGGLLPPNLPGTQILREPMTFETTGLFASFLDGDTLFDLVIDAAQENNLAKVLAEPTLTTLTGQEATFHAGGEFPIPVGSGQDNGVKIEFKEFGISLGFLPTVLDSGMISLKLNIKVSELSNQNSIALEVPDTAATFFINALTSRSASSTVELGNGQTIGVAGLINENLRERVNKFPGLGDLPVLGNLFRSQEYIKGKTELVILVTPHFAKPVGREQFSLPTDHFVEPSDLEFYLLGYTEGRRKPGSGATPMQQGSVKGQFGHEL</sequence>
<comment type="similarity">
    <text evidence="1">Belongs to the bacterial secretin family.</text>
</comment>
<dbReference type="AlphaFoldDB" id="A0A2G1UQB6"/>
<evidence type="ECO:0000259" key="4">
    <source>
        <dbReference type="Pfam" id="PF13629"/>
    </source>
</evidence>
<dbReference type="PANTHER" id="PTHR30332:SF17">
    <property type="entry name" value="TYPE IV PILIATION SYSTEM PROTEIN DR_0774-RELATED"/>
    <property type="match status" value="1"/>
</dbReference>
<dbReference type="InterPro" id="IPR001775">
    <property type="entry name" value="GspD/PilQ"/>
</dbReference>
<feature type="region of interest" description="Disordered" evidence="2">
    <location>
        <begin position="478"/>
        <end position="499"/>
    </location>
</feature>
<dbReference type="Proteomes" id="UP000231409">
    <property type="component" value="Unassembled WGS sequence"/>
</dbReference>
<evidence type="ECO:0000259" key="3">
    <source>
        <dbReference type="Pfam" id="PF00263"/>
    </source>
</evidence>
<name>A0A2G1UQB6_9GAMM</name>
<protein>
    <submittedName>
        <fullName evidence="5">Uncharacterized protein</fullName>
    </submittedName>
</protein>
<gene>
    <name evidence="5" type="ORF">CLH61_01535</name>
</gene>
<evidence type="ECO:0000313" key="6">
    <source>
        <dbReference type="Proteomes" id="UP000231409"/>
    </source>
</evidence>
<feature type="domain" description="Type II/III secretion system secretin-like" evidence="3">
    <location>
        <begin position="277"/>
        <end position="442"/>
    </location>
</feature>